<dbReference type="InterPro" id="IPR036661">
    <property type="entry name" value="Luciferase-like_sf"/>
</dbReference>
<evidence type="ECO:0000256" key="3">
    <source>
        <dbReference type="ARBA" id="ARBA00023002"/>
    </source>
</evidence>
<dbReference type="SUPFAM" id="SSF51679">
    <property type="entry name" value="Bacterial luciferase-like"/>
    <property type="match status" value="1"/>
</dbReference>
<accession>A0A1H5PU46</accession>
<evidence type="ECO:0000259" key="5">
    <source>
        <dbReference type="Pfam" id="PF00296"/>
    </source>
</evidence>
<feature type="domain" description="Luciferase-like" evidence="5">
    <location>
        <begin position="1"/>
        <end position="249"/>
    </location>
</feature>
<evidence type="ECO:0000313" key="7">
    <source>
        <dbReference type="Proteomes" id="UP000181980"/>
    </source>
</evidence>
<keyword evidence="4" id="KW-0503">Monooxygenase</keyword>
<dbReference type="InterPro" id="IPR011251">
    <property type="entry name" value="Luciferase-like_dom"/>
</dbReference>
<sequence>MKVGLQIPNFTWPNGPAALGGELAAVASTADRAGFEYVAVMDHFFQIRGVGPSENDMLEAYTTLGFLAAHTERAKLLTLITGIHYREPGLLAKAVTTLDVLSGGRAILGIGAGWNEEESRGLGFPFPSTSERFERLEEALRYLLQMWSDDDGPFAGRFTQAERLLNSPQVLSRPRPPIMIGGGGEKKTLRLVAQYADSCNLFQGPQLLHKLDVLRRHCDDVGRDYDDITKTVYHVLDVGENGERTQQLIDELGQLAEHGFDVAVGSVPTLPRLDPLERIGADVIPQVEKL</sequence>
<dbReference type="GO" id="GO:0008726">
    <property type="term" value="F:alkanesulfonate monooxygenase activity"/>
    <property type="evidence" value="ECO:0007669"/>
    <property type="project" value="TreeGrafter"/>
</dbReference>
<protein>
    <submittedName>
        <fullName evidence="6">Probable F420-dependent oxidoreductase, Rv1855c family</fullName>
    </submittedName>
</protein>
<dbReference type="Gene3D" id="3.20.20.30">
    <property type="entry name" value="Luciferase-like domain"/>
    <property type="match status" value="1"/>
</dbReference>
<dbReference type="RefSeq" id="WP_069112384.1">
    <property type="nucleotide sequence ID" value="NZ_FNUC01000004.1"/>
</dbReference>
<proteinExistence type="predicted"/>
<organism evidence="6 7">
    <name type="scientific">Jiangella alba</name>
    <dbReference type="NCBI Taxonomy" id="561176"/>
    <lineage>
        <taxon>Bacteria</taxon>
        <taxon>Bacillati</taxon>
        <taxon>Actinomycetota</taxon>
        <taxon>Actinomycetes</taxon>
        <taxon>Jiangellales</taxon>
        <taxon>Jiangellaceae</taxon>
        <taxon>Jiangella</taxon>
    </lineage>
</organism>
<keyword evidence="2" id="KW-0288">FMN</keyword>
<reference evidence="7" key="1">
    <citation type="submission" date="2016-10" db="EMBL/GenBank/DDBJ databases">
        <authorList>
            <person name="Varghese N."/>
            <person name="Submissions S."/>
        </authorList>
    </citation>
    <scope>NUCLEOTIDE SEQUENCE [LARGE SCALE GENOMIC DNA]</scope>
    <source>
        <strain evidence="7">DSM 45237</strain>
    </source>
</reference>
<evidence type="ECO:0000256" key="4">
    <source>
        <dbReference type="ARBA" id="ARBA00023033"/>
    </source>
</evidence>
<keyword evidence="7" id="KW-1185">Reference proteome</keyword>
<dbReference type="Pfam" id="PF00296">
    <property type="entry name" value="Bac_luciferase"/>
    <property type="match status" value="1"/>
</dbReference>
<keyword evidence="3" id="KW-0560">Oxidoreductase</keyword>
<keyword evidence="1" id="KW-0285">Flavoprotein</keyword>
<dbReference type="InterPro" id="IPR050172">
    <property type="entry name" value="SsuD_RutA_monooxygenase"/>
</dbReference>
<dbReference type="Proteomes" id="UP000181980">
    <property type="component" value="Unassembled WGS sequence"/>
</dbReference>
<evidence type="ECO:0000256" key="1">
    <source>
        <dbReference type="ARBA" id="ARBA00022630"/>
    </source>
</evidence>
<dbReference type="STRING" id="561176.SAMN04488561_5512"/>
<dbReference type="AlphaFoldDB" id="A0A1H5PU46"/>
<dbReference type="PANTHER" id="PTHR42847">
    <property type="entry name" value="ALKANESULFONATE MONOOXYGENASE"/>
    <property type="match status" value="1"/>
</dbReference>
<dbReference type="EMBL" id="FNUC01000004">
    <property type="protein sequence ID" value="SEF16738.1"/>
    <property type="molecule type" value="Genomic_DNA"/>
</dbReference>
<evidence type="ECO:0000256" key="2">
    <source>
        <dbReference type="ARBA" id="ARBA00022643"/>
    </source>
</evidence>
<dbReference type="OrthoDB" id="4029802at2"/>
<dbReference type="PANTHER" id="PTHR42847:SF8">
    <property type="entry name" value="CONSERVED PROTEIN"/>
    <property type="match status" value="1"/>
</dbReference>
<dbReference type="InterPro" id="IPR019952">
    <property type="entry name" value="F420_OxRdatse_Rv1855c_pred"/>
</dbReference>
<dbReference type="GO" id="GO:0046306">
    <property type="term" value="P:alkanesulfonate catabolic process"/>
    <property type="evidence" value="ECO:0007669"/>
    <property type="project" value="TreeGrafter"/>
</dbReference>
<evidence type="ECO:0000313" key="6">
    <source>
        <dbReference type="EMBL" id="SEF16738.1"/>
    </source>
</evidence>
<dbReference type="NCBIfam" id="TIGR03560">
    <property type="entry name" value="F420_Rv1855c"/>
    <property type="match status" value="1"/>
</dbReference>
<name>A0A1H5PU46_9ACTN</name>
<gene>
    <name evidence="6" type="ORF">SAMN04488561_5512</name>
</gene>